<dbReference type="PANTHER" id="PTHR34613">
    <property type="entry name" value="SLL0800 PROTEIN"/>
    <property type="match status" value="1"/>
</dbReference>
<feature type="compositionally biased region" description="Low complexity" evidence="1">
    <location>
        <begin position="260"/>
        <end position="269"/>
    </location>
</feature>
<accession>A0ABU5TNS1</accession>
<sequence length="277" mass="31282">MIDNICKFLAETFPTDFASWLLGEAIALTTLKPSELSVEPIRADSVIFLQSSKIILHIEFQTEANKNIPFRMADYRLRMYRQFADTEIHQVVIYLTPSQSPFVYENTFNAGELNHKFNVIRLWEQPTEIFQKYRGLLPFATLSQTDNPEETLRQVAKQIENITDKQVQSNVAASTAIISGIALSQEIIQRLLRSEIMKESVIYQAILREGMAEGIAEGEAKGKAETTKQLALNMLRSNIAVDLVVQITGLSLKQVQKLQKTSTKPPKAAKSPKRSPR</sequence>
<dbReference type="InterPro" id="IPR010106">
    <property type="entry name" value="RpnA"/>
</dbReference>
<dbReference type="RefSeq" id="WP_323262829.1">
    <property type="nucleotide sequence ID" value="NZ_JAYGIE010000095.1"/>
</dbReference>
<evidence type="ECO:0000256" key="1">
    <source>
        <dbReference type="SAM" id="MobiDB-lite"/>
    </source>
</evidence>
<dbReference type="NCBIfam" id="TIGR01784">
    <property type="entry name" value="T_den_put_tspse"/>
    <property type="match status" value="1"/>
</dbReference>
<proteinExistence type="predicted"/>
<dbReference type="EMBL" id="JAYGIE010000095">
    <property type="protein sequence ID" value="MEA5479643.1"/>
    <property type="molecule type" value="Genomic_DNA"/>
</dbReference>
<comment type="caution">
    <text evidence="2">The sequence shown here is derived from an EMBL/GenBank/DDBJ whole genome shotgun (WGS) entry which is preliminary data.</text>
</comment>
<evidence type="ECO:0000313" key="3">
    <source>
        <dbReference type="Proteomes" id="UP001301388"/>
    </source>
</evidence>
<gene>
    <name evidence="2" type="ORF">VB774_18630</name>
</gene>
<dbReference type="PANTHER" id="PTHR34613:SF1">
    <property type="entry name" value="SLL6017 PROTEIN"/>
    <property type="match status" value="1"/>
</dbReference>
<reference evidence="2 3" key="1">
    <citation type="submission" date="2023-12" db="EMBL/GenBank/DDBJ databases">
        <title>Baltic Sea Cyanobacteria.</title>
        <authorList>
            <person name="Delbaje E."/>
            <person name="Fewer D.P."/>
            <person name="Shishido T.K."/>
        </authorList>
    </citation>
    <scope>NUCLEOTIDE SEQUENCE [LARGE SCALE GENOMIC DNA]</scope>
    <source>
        <strain evidence="2 3">UHCC 0370</strain>
    </source>
</reference>
<feature type="region of interest" description="Disordered" evidence="1">
    <location>
        <begin position="256"/>
        <end position="277"/>
    </location>
</feature>
<protein>
    <submittedName>
        <fullName evidence="2">Rpn family recombination-promoting nuclease/putative transposase</fullName>
    </submittedName>
</protein>
<name>A0ABU5TNS1_9CYAN</name>
<evidence type="ECO:0000313" key="2">
    <source>
        <dbReference type="EMBL" id="MEA5479643.1"/>
    </source>
</evidence>
<dbReference type="Proteomes" id="UP001301388">
    <property type="component" value="Unassembled WGS sequence"/>
</dbReference>
<keyword evidence="3" id="KW-1185">Reference proteome</keyword>
<organism evidence="2 3">
    <name type="scientific">Pseudanabaena galeata UHCC 0370</name>
    <dbReference type="NCBI Taxonomy" id="3110310"/>
    <lineage>
        <taxon>Bacteria</taxon>
        <taxon>Bacillati</taxon>
        <taxon>Cyanobacteriota</taxon>
        <taxon>Cyanophyceae</taxon>
        <taxon>Pseudanabaenales</taxon>
        <taxon>Pseudanabaenaceae</taxon>
        <taxon>Pseudanabaena</taxon>
    </lineage>
</organism>